<evidence type="ECO:0000256" key="1">
    <source>
        <dbReference type="SAM" id="Phobius"/>
    </source>
</evidence>
<keyword evidence="1" id="KW-0812">Transmembrane</keyword>
<organism evidence="2 3">
    <name type="scientific">Fomitiporia mediterranea (strain MF3/22)</name>
    <name type="common">Grapevine white-rot fungus</name>
    <dbReference type="NCBI Taxonomy" id="694068"/>
    <lineage>
        <taxon>Eukaryota</taxon>
        <taxon>Fungi</taxon>
        <taxon>Dikarya</taxon>
        <taxon>Basidiomycota</taxon>
        <taxon>Agaricomycotina</taxon>
        <taxon>Agaricomycetes</taxon>
        <taxon>Hymenochaetales</taxon>
        <taxon>Hymenochaetaceae</taxon>
        <taxon>Fomitiporia</taxon>
    </lineage>
</organism>
<keyword evidence="1" id="KW-1133">Transmembrane helix</keyword>
<dbReference type="EMBL" id="JH718197">
    <property type="protein sequence ID" value="EJC97516.1"/>
    <property type="molecule type" value="Genomic_DNA"/>
</dbReference>
<keyword evidence="1" id="KW-0472">Membrane</keyword>
<dbReference type="RefSeq" id="XP_007272222.1">
    <property type="nucleotide sequence ID" value="XM_007272160.1"/>
</dbReference>
<feature type="transmembrane region" description="Helical" evidence="1">
    <location>
        <begin position="59"/>
        <end position="80"/>
    </location>
</feature>
<dbReference type="KEGG" id="fme:FOMMEDRAFT_163021"/>
<dbReference type="OrthoDB" id="408631at2759"/>
<protein>
    <submittedName>
        <fullName evidence="2">Uncharacterized protein</fullName>
    </submittedName>
</protein>
<keyword evidence="3" id="KW-1185">Reference proteome</keyword>
<name>R7SFL3_FOMME</name>
<sequence>MRRLTRILLSHSHDWHWHAAELFLSCVKLVCGLIFKALALIIITVNGGLFAKVPLFENAIAYSRLAIIHGVLCAYQPWLTRNLNARRLSRSTSTGFATNSWYSRRFASHPVIFAWAAFGLESVLRADSPQVVDLGYAIYQGTFNSTSNITDFFAVRYAAPPVGQSTQTPSSRD</sequence>
<dbReference type="AlphaFoldDB" id="R7SFL3"/>
<feature type="transmembrane region" description="Helical" evidence="1">
    <location>
        <begin position="21"/>
        <end position="47"/>
    </location>
</feature>
<reference evidence="3" key="1">
    <citation type="journal article" date="2012" name="Science">
        <title>The Paleozoic origin of enzymatic lignin decomposition reconstructed from 31 fungal genomes.</title>
        <authorList>
            <person name="Floudas D."/>
            <person name="Binder M."/>
            <person name="Riley R."/>
            <person name="Barry K."/>
            <person name="Blanchette R.A."/>
            <person name="Henrissat B."/>
            <person name="Martinez A.T."/>
            <person name="Otillar R."/>
            <person name="Spatafora J.W."/>
            <person name="Yadav J.S."/>
            <person name="Aerts A."/>
            <person name="Benoit I."/>
            <person name="Boyd A."/>
            <person name="Carlson A."/>
            <person name="Copeland A."/>
            <person name="Coutinho P.M."/>
            <person name="de Vries R.P."/>
            <person name="Ferreira P."/>
            <person name="Findley K."/>
            <person name="Foster B."/>
            <person name="Gaskell J."/>
            <person name="Glotzer D."/>
            <person name="Gorecki P."/>
            <person name="Heitman J."/>
            <person name="Hesse C."/>
            <person name="Hori C."/>
            <person name="Igarashi K."/>
            <person name="Jurgens J.A."/>
            <person name="Kallen N."/>
            <person name="Kersten P."/>
            <person name="Kohler A."/>
            <person name="Kuees U."/>
            <person name="Kumar T.K.A."/>
            <person name="Kuo A."/>
            <person name="LaButti K."/>
            <person name="Larrondo L.F."/>
            <person name="Lindquist E."/>
            <person name="Ling A."/>
            <person name="Lombard V."/>
            <person name="Lucas S."/>
            <person name="Lundell T."/>
            <person name="Martin R."/>
            <person name="McLaughlin D.J."/>
            <person name="Morgenstern I."/>
            <person name="Morin E."/>
            <person name="Murat C."/>
            <person name="Nagy L.G."/>
            <person name="Nolan M."/>
            <person name="Ohm R.A."/>
            <person name="Patyshakuliyeva A."/>
            <person name="Rokas A."/>
            <person name="Ruiz-Duenas F.J."/>
            <person name="Sabat G."/>
            <person name="Salamov A."/>
            <person name="Samejima M."/>
            <person name="Schmutz J."/>
            <person name="Slot J.C."/>
            <person name="St John F."/>
            <person name="Stenlid J."/>
            <person name="Sun H."/>
            <person name="Sun S."/>
            <person name="Syed K."/>
            <person name="Tsang A."/>
            <person name="Wiebenga A."/>
            <person name="Young D."/>
            <person name="Pisabarro A."/>
            <person name="Eastwood D.C."/>
            <person name="Martin F."/>
            <person name="Cullen D."/>
            <person name="Grigoriev I.V."/>
            <person name="Hibbett D.S."/>
        </authorList>
    </citation>
    <scope>NUCLEOTIDE SEQUENCE [LARGE SCALE GENOMIC DNA]</scope>
    <source>
        <strain evidence="3">MF3/22</strain>
    </source>
</reference>
<proteinExistence type="predicted"/>
<dbReference type="GeneID" id="18675956"/>
<gene>
    <name evidence="2" type="ORF">FOMMEDRAFT_163021</name>
</gene>
<accession>R7SFL3</accession>
<evidence type="ECO:0000313" key="3">
    <source>
        <dbReference type="Proteomes" id="UP000053630"/>
    </source>
</evidence>
<dbReference type="Proteomes" id="UP000053630">
    <property type="component" value="Unassembled WGS sequence"/>
</dbReference>
<evidence type="ECO:0000313" key="2">
    <source>
        <dbReference type="EMBL" id="EJC97516.1"/>
    </source>
</evidence>